<dbReference type="EMBL" id="CAJZBQ010000029">
    <property type="protein sequence ID" value="CAG9321844.1"/>
    <property type="molecule type" value="Genomic_DNA"/>
</dbReference>
<proteinExistence type="predicted"/>
<evidence type="ECO:0000313" key="1">
    <source>
        <dbReference type="EMBL" id="CAG9321844.1"/>
    </source>
</evidence>
<accession>A0AAU9J7V3</accession>
<gene>
    <name evidence="1" type="ORF">BSTOLATCC_MIC29853</name>
</gene>
<dbReference type="Proteomes" id="UP001162131">
    <property type="component" value="Unassembled WGS sequence"/>
</dbReference>
<reference evidence="1" key="1">
    <citation type="submission" date="2021-09" db="EMBL/GenBank/DDBJ databases">
        <authorList>
            <consortium name="AG Swart"/>
            <person name="Singh M."/>
            <person name="Singh A."/>
            <person name="Seah K."/>
            <person name="Emmerich C."/>
        </authorList>
    </citation>
    <scope>NUCLEOTIDE SEQUENCE</scope>
    <source>
        <strain evidence="1">ATCC30299</strain>
    </source>
</reference>
<dbReference type="AlphaFoldDB" id="A0AAU9J7V3"/>
<sequence length="122" mass="14310">MSLPKAIQTDLILPSQNELPVMRDTNINLPEFPFLPSQFTEIWEPEDTMTAEMCTLSFIQTMHRKFEMVLEINFPISQRTRRSLPSELEEDLAIEFACNFNFQIKRTFTDLNFVSFQKSAKI</sequence>
<organism evidence="1 2">
    <name type="scientific">Blepharisma stoltei</name>
    <dbReference type="NCBI Taxonomy" id="1481888"/>
    <lineage>
        <taxon>Eukaryota</taxon>
        <taxon>Sar</taxon>
        <taxon>Alveolata</taxon>
        <taxon>Ciliophora</taxon>
        <taxon>Postciliodesmatophora</taxon>
        <taxon>Heterotrichea</taxon>
        <taxon>Heterotrichida</taxon>
        <taxon>Blepharismidae</taxon>
        <taxon>Blepharisma</taxon>
    </lineage>
</organism>
<protein>
    <submittedName>
        <fullName evidence="1">Uncharacterized protein</fullName>
    </submittedName>
</protein>
<keyword evidence="2" id="KW-1185">Reference proteome</keyword>
<evidence type="ECO:0000313" key="2">
    <source>
        <dbReference type="Proteomes" id="UP001162131"/>
    </source>
</evidence>
<name>A0AAU9J7V3_9CILI</name>
<comment type="caution">
    <text evidence="1">The sequence shown here is derived from an EMBL/GenBank/DDBJ whole genome shotgun (WGS) entry which is preliminary data.</text>
</comment>